<dbReference type="InterPro" id="IPR036242">
    <property type="entry name" value="Agglutinin_dom_sf"/>
</dbReference>
<dbReference type="PANTHER" id="PTHR39244">
    <property type="entry name" value="NATTERIN-4"/>
    <property type="match status" value="1"/>
</dbReference>
<evidence type="ECO:0000259" key="2">
    <source>
        <dbReference type="SMART" id="SM00791"/>
    </source>
</evidence>
<dbReference type="SMART" id="SM00791">
    <property type="entry name" value="Agglutinin"/>
    <property type="match status" value="1"/>
</dbReference>
<reference evidence="3" key="1">
    <citation type="submission" date="2022-08" db="EMBL/GenBank/DDBJ databases">
        <authorList>
            <person name="Gutierrez-Valencia J."/>
        </authorList>
    </citation>
    <scope>NUCLEOTIDE SEQUENCE</scope>
</reference>
<feature type="coiled-coil region" evidence="1">
    <location>
        <begin position="162"/>
        <end position="227"/>
    </location>
</feature>
<dbReference type="InterPro" id="IPR008998">
    <property type="entry name" value="Agglutinin"/>
</dbReference>
<dbReference type="Pfam" id="PF07468">
    <property type="entry name" value="Agglutinin"/>
    <property type="match status" value="1"/>
</dbReference>
<dbReference type="SUPFAM" id="SSF50382">
    <property type="entry name" value="Agglutinin"/>
    <property type="match status" value="1"/>
</dbReference>
<accession>A0AAV0KGJ5</accession>
<keyword evidence="4" id="KW-1185">Reference proteome</keyword>
<protein>
    <recommendedName>
        <fullName evidence="2">Agglutinin domain-containing protein</fullName>
    </recommendedName>
</protein>
<evidence type="ECO:0000313" key="3">
    <source>
        <dbReference type="EMBL" id="CAI0421479.1"/>
    </source>
</evidence>
<gene>
    <name evidence="3" type="ORF">LITE_LOCUS18757</name>
</gene>
<feature type="domain" description="Agglutinin" evidence="2">
    <location>
        <begin position="5"/>
        <end position="150"/>
    </location>
</feature>
<proteinExistence type="predicted"/>
<keyword evidence="1" id="KW-0175">Coiled coil</keyword>
<dbReference type="EMBL" id="CAMGYJ010000005">
    <property type="protein sequence ID" value="CAI0421479.1"/>
    <property type="molecule type" value="Genomic_DNA"/>
</dbReference>
<dbReference type="Proteomes" id="UP001154282">
    <property type="component" value="Unassembled WGS sequence"/>
</dbReference>
<evidence type="ECO:0000313" key="4">
    <source>
        <dbReference type="Proteomes" id="UP001154282"/>
    </source>
</evidence>
<sequence length="233" mass="26128">MSTVAGLPKYVVLKSKNDGKYLHYLWNDEFGAYYKDLGCKRDVDPVNPFVKFEVVPSTADPTLVHLRCSYNNKFLQLVSLDGLRWISATAATADEDKTKDTSTLFQPIFPPGEPNTVGFLHVQSQCHLRTFFNKEYSDEINHVACVYTNDGSGFHRYEFVAWESYEDKMKKKDEEIEKLKAGDGESLTADAIVAELRKDIAEQNAQLDAAYKEIDEKDKLIAALKAAAAAAGK</sequence>
<dbReference type="Gene3D" id="2.80.10.50">
    <property type="match status" value="1"/>
</dbReference>
<organism evidence="3 4">
    <name type="scientific">Linum tenue</name>
    <dbReference type="NCBI Taxonomy" id="586396"/>
    <lineage>
        <taxon>Eukaryota</taxon>
        <taxon>Viridiplantae</taxon>
        <taxon>Streptophyta</taxon>
        <taxon>Embryophyta</taxon>
        <taxon>Tracheophyta</taxon>
        <taxon>Spermatophyta</taxon>
        <taxon>Magnoliopsida</taxon>
        <taxon>eudicotyledons</taxon>
        <taxon>Gunneridae</taxon>
        <taxon>Pentapetalae</taxon>
        <taxon>rosids</taxon>
        <taxon>fabids</taxon>
        <taxon>Malpighiales</taxon>
        <taxon>Linaceae</taxon>
        <taxon>Linum</taxon>
    </lineage>
</organism>
<comment type="caution">
    <text evidence="3">The sequence shown here is derived from an EMBL/GenBank/DDBJ whole genome shotgun (WGS) entry which is preliminary data.</text>
</comment>
<dbReference type="AlphaFoldDB" id="A0AAV0KGJ5"/>
<name>A0AAV0KGJ5_9ROSI</name>
<evidence type="ECO:0000256" key="1">
    <source>
        <dbReference type="SAM" id="Coils"/>
    </source>
</evidence>
<dbReference type="InterPro" id="IPR053237">
    <property type="entry name" value="Natterin_C"/>
</dbReference>
<dbReference type="PANTHER" id="PTHR39244:SF5">
    <property type="entry name" value="NATTERIN-3-LIKE"/>
    <property type="match status" value="1"/>
</dbReference>